<sequence length="198" mass="22390">MTSPRRHHIIWRLTVERRRRSDIYGASCCPQNYLALTDNALRCGWRCLHHLALTGSSPLCMRSLAEYYTCHTTQSTITIGVVALGTTPTPIAICTSWLSFHHRQYLPVLTRLKSIHYDIHLRPEDTTKVSPRWRYPIPRLAVSMRRRHPVYQRPTASPSSANLYGRRTSTLSHKQVLGCSTPEAAGVVQEGIATATVT</sequence>
<dbReference type="EMBL" id="CACVBS010000074">
    <property type="protein sequence ID" value="CAA7269100.1"/>
    <property type="molecule type" value="Genomic_DNA"/>
</dbReference>
<keyword evidence="2" id="KW-1185">Reference proteome</keyword>
<name>A0A8S0WGT3_CYCAE</name>
<evidence type="ECO:0000313" key="1">
    <source>
        <dbReference type="EMBL" id="CAA7269100.1"/>
    </source>
</evidence>
<reference evidence="1 2" key="1">
    <citation type="submission" date="2020-01" db="EMBL/GenBank/DDBJ databases">
        <authorList>
            <person name="Gupta K D."/>
        </authorList>
    </citation>
    <scope>NUCLEOTIDE SEQUENCE [LARGE SCALE GENOMIC DNA]</scope>
</reference>
<accession>A0A8S0WGT3</accession>
<proteinExistence type="predicted"/>
<gene>
    <name evidence="1" type="ORF">AAE3_LOCUS11331</name>
</gene>
<comment type="caution">
    <text evidence="1">The sequence shown here is derived from an EMBL/GenBank/DDBJ whole genome shotgun (WGS) entry which is preliminary data.</text>
</comment>
<organism evidence="1 2">
    <name type="scientific">Cyclocybe aegerita</name>
    <name type="common">Black poplar mushroom</name>
    <name type="synonym">Agrocybe aegerita</name>
    <dbReference type="NCBI Taxonomy" id="1973307"/>
    <lineage>
        <taxon>Eukaryota</taxon>
        <taxon>Fungi</taxon>
        <taxon>Dikarya</taxon>
        <taxon>Basidiomycota</taxon>
        <taxon>Agaricomycotina</taxon>
        <taxon>Agaricomycetes</taxon>
        <taxon>Agaricomycetidae</taxon>
        <taxon>Agaricales</taxon>
        <taxon>Agaricineae</taxon>
        <taxon>Bolbitiaceae</taxon>
        <taxon>Cyclocybe</taxon>
    </lineage>
</organism>
<protein>
    <submittedName>
        <fullName evidence="1">Uncharacterized protein</fullName>
    </submittedName>
</protein>
<dbReference type="Proteomes" id="UP000467700">
    <property type="component" value="Unassembled WGS sequence"/>
</dbReference>
<evidence type="ECO:0000313" key="2">
    <source>
        <dbReference type="Proteomes" id="UP000467700"/>
    </source>
</evidence>
<dbReference type="AlphaFoldDB" id="A0A8S0WGT3"/>